<feature type="compositionally biased region" description="Basic and acidic residues" evidence="1">
    <location>
        <begin position="124"/>
        <end position="138"/>
    </location>
</feature>
<organism evidence="2 3">
    <name type="scientific">Streptomyces xantholiticus</name>
    <dbReference type="NCBI Taxonomy" id="68285"/>
    <lineage>
        <taxon>Bacteria</taxon>
        <taxon>Bacillati</taxon>
        <taxon>Actinomycetota</taxon>
        <taxon>Actinomycetes</taxon>
        <taxon>Kitasatosporales</taxon>
        <taxon>Streptomycetaceae</taxon>
        <taxon>Streptomyces</taxon>
    </lineage>
</organism>
<evidence type="ECO:0000256" key="1">
    <source>
        <dbReference type="SAM" id="MobiDB-lite"/>
    </source>
</evidence>
<sequence length="207" mass="21776">MKDTTKLAVGAAVAGGYVLGRAKKGRLAFAVATYLTGRRLGLDPQQLITGGVQKLKDAPQLAGLGDQVRGELMDAGRQALAASADRRLAGLADSLHQRTRLLEERDEGDEEDEQDRDEDETERDQDQEQADERGEPPGRRGAAKKSAPSPGKRAGDQAPSKKTAPKKTAAKKTATKRAPGQKAPAKKAAGGKASAGKSPSSSGSRRR</sequence>
<dbReference type="EMBL" id="JBEPBX010000010">
    <property type="protein sequence ID" value="MER6614406.1"/>
    <property type="molecule type" value="Genomic_DNA"/>
</dbReference>
<accession>A0ABV1UUD9</accession>
<feature type="compositionally biased region" description="Basic residues" evidence="1">
    <location>
        <begin position="163"/>
        <end position="175"/>
    </location>
</feature>
<gene>
    <name evidence="2" type="ORF">ABT276_13735</name>
</gene>
<dbReference type="Proteomes" id="UP001445472">
    <property type="component" value="Unassembled WGS sequence"/>
</dbReference>
<keyword evidence="3" id="KW-1185">Reference proteome</keyword>
<dbReference type="RefSeq" id="WP_351976263.1">
    <property type="nucleotide sequence ID" value="NZ_JBEPBX010000010.1"/>
</dbReference>
<comment type="caution">
    <text evidence="2">The sequence shown here is derived from an EMBL/GenBank/DDBJ whole genome shotgun (WGS) entry which is preliminary data.</text>
</comment>
<feature type="compositionally biased region" description="Acidic residues" evidence="1">
    <location>
        <begin position="104"/>
        <end position="123"/>
    </location>
</feature>
<protein>
    <submittedName>
        <fullName evidence="2">Histone protein</fullName>
    </submittedName>
</protein>
<evidence type="ECO:0000313" key="2">
    <source>
        <dbReference type="EMBL" id="MER6614406.1"/>
    </source>
</evidence>
<feature type="region of interest" description="Disordered" evidence="1">
    <location>
        <begin position="99"/>
        <end position="207"/>
    </location>
</feature>
<name>A0ABV1UUD9_9ACTN</name>
<feature type="compositionally biased region" description="Low complexity" evidence="1">
    <location>
        <begin position="176"/>
        <end position="207"/>
    </location>
</feature>
<proteinExistence type="predicted"/>
<reference evidence="2 3" key="1">
    <citation type="submission" date="2024-06" db="EMBL/GenBank/DDBJ databases">
        <title>The Natural Products Discovery Center: Release of the First 8490 Sequenced Strains for Exploring Actinobacteria Biosynthetic Diversity.</title>
        <authorList>
            <person name="Kalkreuter E."/>
            <person name="Kautsar S.A."/>
            <person name="Yang D."/>
            <person name="Bader C.D."/>
            <person name="Teijaro C.N."/>
            <person name="Fluegel L."/>
            <person name="Davis C.M."/>
            <person name="Simpson J.R."/>
            <person name="Lauterbach L."/>
            <person name="Steele A.D."/>
            <person name="Gui C."/>
            <person name="Meng S."/>
            <person name="Li G."/>
            <person name="Viehrig K."/>
            <person name="Ye F."/>
            <person name="Su P."/>
            <person name="Kiefer A.F."/>
            <person name="Nichols A."/>
            <person name="Cepeda A.J."/>
            <person name="Yan W."/>
            <person name="Fan B."/>
            <person name="Jiang Y."/>
            <person name="Adhikari A."/>
            <person name="Zheng C.-J."/>
            <person name="Schuster L."/>
            <person name="Cowan T.M."/>
            <person name="Smanski M.J."/>
            <person name="Chevrette M.G."/>
            <person name="De Carvalho L.P.S."/>
            <person name="Shen B."/>
        </authorList>
    </citation>
    <scope>NUCLEOTIDE SEQUENCE [LARGE SCALE GENOMIC DNA]</scope>
    <source>
        <strain evidence="2 3">NPDC000837</strain>
    </source>
</reference>
<evidence type="ECO:0000313" key="3">
    <source>
        <dbReference type="Proteomes" id="UP001445472"/>
    </source>
</evidence>